<accession>A0A6L7G150</accession>
<protein>
    <submittedName>
        <fullName evidence="4">Outer membrane protein assembly factor BamE</fullName>
    </submittedName>
</protein>
<dbReference type="Pfam" id="PF04355">
    <property type="entry name" value="BamE"/>
    <property type="match status" value="1"/>
</dbReference>
<evidence type="ECO:0000313" key="4">
    <source>
        <dbReference type="EMBL" id="MXN16293.1"/>
    </source>
</evidence>
<keyword evidence="5" id="KW-1185">Reference proteome</keyword>
<dbReference type="PROSITE" id="PS51257">
    <property type="entry name" value="PROKAR_LIPOPROTEIN"/>
    <property type="match status" value="1"/>
</dbReference>
<organism evidence="4 5">
    <name type="scientific">Pseudooceanicola albus</name>
    <dbReference type="NCBI Taxonomy" id="2692189"/>
    <lineage>
        <taxon>Bacteria</taxon>
        <taxon>Pseudomonadati</taxon>
        <taxon>Pseudomonadota</taxon>
        <taxon>Alphaproteobacteria</taxon>
        <taxon>Rhodobacterales</taxon>
        <taxon>Paracoccaceae</taxon>
        <taxon>Pseudooceanicola</taxon>
    </lineage>
</organism>
<sequence>MGRNRNRAGTLVVLAAVMGLGACTPQYRNHGFVPEEAALSQIQVGVDTRDTVASSIGTPTTAGVLNDSAYYYVRSRVRTFGASRPKVVSREIVAISFDKNGVVSNIETFGLKDGEVVTLNRRVTNVTGTDNTFLRQLITNLGNFNAASVLGSE</sequence>
<dbReference type="AlphaFoldDB" id="A0A6L7G150"/>
<dbReference type="Proteomes" id="UP000477911">
    <property type="component" value="Unassembled WGS sequence"/>
</dbReference>
<comment type="caution">
    <text evidence="4">The sequence shown here is derived from an EMBL/GenBank/DDBJ whole genome shotgun (WGS) entry which is preliminary data.</text>
</comment>
<proteinExistence type="predicted"/>
<evidence type="ECO:0000256" key="2">
    <source>
        <dbReference type="ARBA" id="ARBA00023136"/>
    </source>
</evidence>
<dbReference type="RefSeq" id="WP_160890842.1">
    <property type="nucleotide sequence ID" value="NZ_WUMU01000001.1"/>
</dbReference>
<keyword evidence="1" id="KW-0732">Signal</keyword>
<dbReference type="GO" id="GO:0019867">
    <property type="term" value="C:outer membrane"/>
    <property type="evidence" value="ECO:0007669"/>
    <property type="project" value="InterPro"/>
</dbReference>
<evidence type="ECO:0000256" key="1">
    <source>
        <dbReference type="ARBA" id="ARBA00022729"/>
    </source>
</evidence>
<keyword evidence="2" id="KW-0472">Membrane</keyword>
<feature type="domain" description="Outer membrane protein assembly factor BamE" evidence="3">
    <location>
        <begin position="31"/>
        <end position="106"/>
    </location>
</feature>
<dbReference type="InterPro" id="IPR037873">
    <property type="entry name" value="BamE-like"/>
</dbReference>
<dbReference type="Gene3D" id="3.30.1450.10">
    <property type="match status" value="1"/>
</dbReference>
<name>A0A6L7G150_9RHOB</name>
<gene>
    <name evidence="4" type="primary">bamE</name>
    <name evidence="4" type="ORF">GR170_00475</name>
</gene>
<evidence type="ECO:0000259" key="3">
    <source>
        <dbReference type="Pfam" id="PF04355"/>
    </source>
</evidence>
<dbReference type="InterPro" id="IPR007450">
    <property type="entry name" value="BamE_dom"/>
</dbReference>
<evidence type="ECO:0000313" key="5">
    <source>
        <dbReference type="Proteomes" id="UP000477911"/>
    </source>
</evidence>
<dbReference type="EMBL" id="WUMU01000001">
    <property type="protein sequence ID" value="MXN16293.1"/>
    <property type="molecule type" value="Genomic_DNA"/>
</dbReference>
<reference evidence="4 5" key="1">
    <citation type="submission" date="2019-12" db="EMBL/GenBank/DDBJ databases">
        <authorList>
            <person name="Li M."/>
        </authorList>
    </citation>
    <scope>NUCLEOTIDE SEQUENCE [LARGE SCALE GENOMIC DNA]</scope>
    <source>
        <strain evidence="4 5">GBMRC 2024</strain>
    </source>
</reference>